<evidence type="ECO:0000313" key="6">
    <source>
        <dbReference type="EMBL" id="MBO0334267.1"/>
    </source>
</evidence>
<evidence type="ECO:0000256" key="2">
    <source>
        <dbReference type="ARBA" id="ARBA00023015"/>
    </source>
</evidence>
<evidence type="ECO:0000313" key="7">
    <source>
        <dbReference type="Proteomes" id="UP000664761"/>
    </source>
</evidence>
<dbReference type="SMART" id="SM01134">
    <property type="entry name" value="DeoRC"/>
    <property type="match status" value="1"/>
</dbReference>
<dbReference type="PANTHER" id="PTHR30363">
    <property type="entry name" value="HTH-TYPE TRANSCRIPTIONAL REGULATOR SRLR-RELATED"/>
    <property type="match status" value="1"/>
</dbReference>
<dbReference type="InterPro" id="IPR036390">
    <property type="entry name" value="WH_DNA-bd_sf"/>
</dbReference>
<organism evidence="6 7">
    <name type="scientific">Sneathiella sedimenti</name>
    <dbReference type="NCBI Taxonomy" id="2816034"/>
    <lineage>
        <taxon>Bacteria</taxon>
        <taxon>Pseudomonadati</taxon>
        <taxon>Pseudomonadota</taxon>
        <taxon>Alphaproteobacteria</taxon>
        <taxon>Sneathiellales</taxon>
        <taxon>Sneathiellaceae</taxon>
        <taxon>Sneathiella</taxon>
    </lineage>
</organism>
<dbReference type="InterPro" id="IPR036388">
    <property type="entry name" value="WH-like_DNA-bd_sf"/>
</dbReference>
<dbReference type="InterPro" id="IPR037171">
    <property type="entry name" value="NagB/RpiA_transferase-like"/>
</dbReference>
<dbReference type="Proteomes" id="UP000664761">
    <property type="component" value="Unassembled WGS sequence"/>
</dbReference>
<gene>
    <name evidence="6" type="ORF">J0X12_11600</name>
</gene>
<dbReference type="InterPro" id="IPR014036">
    <property type="entry name" value="DeoR-like_C"/>
</dbReference>
<dbReference type="SMART" id="SM00420">
    <property type="entry name" value="HTH_DEOR"/>
    <property type="match status" value="1"/>
</dbReference>
<evidence type="ECO:0000259" key="5">
    <source>
        <dbReference type="PROSITE" id="PS51000"/>
    </source>
</evidence>
<dbReference type="InterPro" id="IPR001034">
    <property type="entry name" value="DeoR_HTH"/>
</dbReference>
<dbReference type="PROSITE" id="PS00894">
    <property type="entry name" value="HTH_DEOR_1"/>
    <property type="match status" value="1"/>
</dbReference>
<feature type="domain" description="HTH deoR-type" evidence="5">
    <location>
        <begin position="3"/>
        <end position="58"/>
    </location>
</feature>
<dbReference type="PROSITE" id="PS51000">
    <property type="entry name" value="HTH_DEOR_2"/>
    <property type="match status" value="1"/>
</dbReference>
<sequence length="261" mass="29005">MDLSQRQTHIITLVQEMGHQSVERLADQFDVTAQTIRRDVNRLCDLGLVRRVHGGVELLPKRQNLDYSERQILNIQQKWRIAKAVAARVQDGTSIAFSIGTTPEVTMQALVNHNELRIFTNNLNVAMIASSNPSFDVTIVGGRIRHGDRDILGSQTEQFFDNYKFDIGIFGVGGVDDDGVLLDFDEEEVSAREAISRNCRQTYLTVDHTKFGRAAHVRGGTLTDVNVIFTDEALPGWAGAIVQNSQTEVIVCDTGDAGHDR</sequence>
<dbReference type="Pfam" id="PF08220">
    <property type="entry name" value="HTH_DeoR"/>
    <property type="match status" value="1"/>
</dbReference>
<dbReference type="EMBL" id="JAFLNC010000003">
    <property type="protein sequence ID" value="MBO0334267.1"/>
    <property type="molecule type" value="Genomic_DNA"/>
</dbReference>
<dbReference type="Gene3D" id="3.30.750.70">
    <property type="entry name" value="4-hydroxybutyrate coenzyme like domains"/>
    <property type="match status" value="1"/>
</dbReference>
<keyword evidence="2" id="KW-0805">Transcription regulation</keyword>
<dbReference type="Pfam" id="PF00455">
    <property type="entry name" value="DeoRC"/>
    <property type="match status" value="1"/>
</dbReference>
<dbReference type="SUPFAM" id="SSF100950">
    <property type="entry name" value="NagB/RpiA/CoA transferase-like"/>
    <property type="match status" value="1"/>
</dbReference>
<dbReference type="PRINTS" id="PR00037">
    <property type="entry name" value="HTHLACR"/>
</dbReference>
<protein>
    <submittedName>
        <fullName evidence="6">DeoR/GlpR transcriptional regulator</fullName>
    </submittedName>
</protein>
<comment type="caution">
    <text evidence="6">The sequence shown here is derived from an EMBL/GenBank/DDBJ whole genome shotgun (WGS) entry which is preliminary data.</text>
</comment>
<keyword evidence="3" id="KW-0238">DNA-binding</keyword>
<dbReference type="PANTHER" id="PTHR30363:SF4">
    <property type="entry name" value="GLYCEROL-3-PHOSPHATE REGULON REPRESSOR"/>
    <property type="match status" value="1"/>
</dbReference>
<keyword evidence="4" id="KW-0804">Transcription</keyword>
<keyword evidence="1" id="KW-0678">Repressor</keyword>
<name>A0ABS3F6X1_9PROT</name>
<keyword evidence="7" id="KW-1185">Reference proteome</keyword>
<evidence type="ECO:0000256" key="3">
    <source>
        <dbReference type="ARBA" id="ARBA00023125"/>
    </source>
</evidence>
<evidence type="ECO:0000256" key="1">
    <source>
        <dbReference type="ARBA" id="ARBA00022491"/>
    </source>
</evidence>
<dbReference type="Gene3D" id="1.10.10.10">
    <property type="entry name" value="Winged helix-like DNA-binding domain superfamily/Winged helix DNA-binding domain"/>
    <property type="match status" value="1"/>
</dbReference>
<accession>A0ABS3F6X1</accession>
<dbReference type="InterPro" id="IPR050313">
    <property type="entry name" value="Carb_Metab_HTH_regulators"/>
</dbReference>
<proteinExistence type="predicted"/>
<evidence type="ECO:0000256" key="4">
    <source>
        <dbReference type="ARBA" id="ARBA00023163"/>
    </source>
</evidence>
<dbReference type="InterPro" id="IPR018356">
    <property type="entry name" value="Tscrpt_reg_HTH_DeoR_CS"/>
</dbReference>
<dbReference type="SUPFAM" id="SSF46785">
    <property type="entry name" value="Winged helix' DNA-binding domain"/>
    <property type="match status" value="1"/>
</dbReference>
<reference evidence="6 7" key="1">
    <citation type="submission" date="2021-03" db="EMBL/GenBank/DDBJ databases">
        <title>Sneathiella sp. CAU 1612 isolated from Kang Won-do.</title>
        <authorList>
            <person name="Kim W."/>
        </authorList>
    </citation>
    <scope>NUCLEOTIDE SEQUENCE [LARGE SCALE GENOMIC DNA]</scope>
    <source>
        <strain evidence="6 7">CAU 1612</strain>
    </source>
</reference>
<dbReference type="RefSeq" id="WP_207045867.1">
    <property type="nucleotide sequence ID" value="NZ_JAFLNC010000003.1"/>
</dbReference>